<dbReference type="RefSeq" id="WP_188981130.1">
    <property type="nucleotide sequence ID" value="NZ_BMPO01000001.1"/>
</dbReference>
<dbReference type="AlphaFoldDB" id="A0A917PH26"/>
<dbReference type="SUPFAM" id="SSF53850">
    <property type="entry name" value="Periplasmic binding protein-like II"/>
    <property type="match status" value="1"/>
</dbReference>
<dbReference type="PANTHER" id="PTHR30126">
    <property type="entry name" value="HTH-TYPE TRANSCRIPTIONAL REGULATOR"/>
    <property type="match status" value="1"/>
</dbReference>
<dbReference type="InterPro" id="IPR005119">
    <property type="entry name" value="LysR_subst-bd"/>
</dbReference>
<evidence type="ECO:0000256" key="3">
    <source>
        <dbReference type="ARBA" id="ARBA00023125"/>
    </source>
</evidence>
<dbReference type="Gene3D" id="3.40.190.290">
    <property type="match status" value="1"/>
</dbReference>
<name>A0A917PH26_9PSED</name>
<gene>
    <name evidence="6" type="ORF">GCM10009304_00330</name>
</gene>
<evidence type="ECO:0000256" key="2">
    <source>
        <dbReference type="ARBA" id="ARBA00023015"/>
    </source>
</evidence>
<accession>A0A917PH26</accession>
<evidence type="ECO:0000313" key="6">
    <source>
        <dbReference type="EMBL" id="GGJ78386.1"/>
    </source>
</evidence>
<sequence length="333" mass="37524">MANNSFGSGVFEDIQHLPRLEARRFLNDRLDWNLLRTYLVIGQEGSVSRAAARLHLTQPAVSQALKRLEEQLDCALIIRRGPRFAMTEAGEEVFRIAADIYGNVSRLGAALEAPAETVVGKVRMLTISRVQSRFYDDFLADFHQRYPRVELEIDVMRSSDIISSILQKTATLGVALCRIPQPKLEQRVLMRQRYAFFCGRRHNLFGREDLNLGDLQSENFVSFTSDQIGGSLSPLTVFRDQQGFTGHIVASSPSLEEIRRLVCAGYGIGCLPEHVVANDVDSGEMWRLPPGEGVTDVDVHLLWNREQKMTQAESVMLESFQHLLATTDLADRF</sequence>
<dbReference type="Proteomes" id="UP000635983">
    <property type="component" value="Unassembled WGS sequence"/>
</dbReference>
<reference evidence="6" key="2">
    <citation type="submission" date="2020-09" db="EMBL/GenBank/DDBJ databases">
        <authorList>
            <person name="Sun Q."/>
            <person name="Ohkuma M."/>
        </authorList>
    </citation>
    <scope>NUCLEOTIDE SEQUENCE</scope>
    <source>
        <strain evidence="6">JCM 30078</strain>
    </source>
</reference>
<comment type="similarity">
    <text evidence="1">Belongs to the LysR transcriptional regulatory family.</text>
</comment>
<dbReference type="Pfam" id="PF00126">
    <property type="entry name" value="HTH_1"/>
    <property type="match status" value="1"/>
</dbReference>
<dbReference type="Gene3D" id="1.10.10.10">
    <property type="entry name" value="Winged helix-like DNA-binding domain superfamily/Winged helix DNA-binding domain"/>
    <property type="match status" value="1"/>
</dbReference>
<dbReference type="InterPro" id="IPR000847">
    <property type="entry name" value="LysR_HTH_N"/>
</dbReference>
<dbReference type="SUPFAM" id="SSF46785">
    <property type="entry name" value="Winged helix' DNA-binding domain"/>
    <property type="match status" value="1"/>
</dbReference>
<evidence type="ECO:0000313" key="7">
    <source>
        <dbReference type="Proteomes" id="UP000635983"/>
    </source>
</evidence>
<dbReference type="GO" id="GO:0000976">
    <property type="term" value="F:transcription cis-regulatory region binding"/>
    <property type="evidence" value="ECO:0007669"/>
    <property type="project" value="TreeGrafter"/>
</dbReference>
<evidence type="ECO:0000256" key="1">
    <source>
        <dbReference type="ARBA" id="ARBA00009437"/>
    </source>
</evidence>
<dbReference type="PANTHER" id="PTHR30126:SF40">
    <property type="entry name" value="HTH-TYPE TRANSCRIPTIONAL REGULATOR GLTR"/>
    <property type="match status" value="1"/>
</dbReference>
<organism evidence="6 7">
    <name type="scientific">Pseudomonas matsuisoli</name>
    <dbReference type="NCBI Taxonomy" id="1515666"/>
    <lineage>
        <taxon>Bacteria</taxon>
        <taxon>Pseudomonadati</taxon>
        <taxon>Pseudomonadota</taxon>
        <taxon>Gammaproteobacteria</taxon>
        <taxon>Pseudomonadales</taxon>
        <taxon>Pseudomonadaceae</taxon>
        <taxon>Pseudomonas</taxon>
    </lineage>
</organism>
<dbReference type="InterPro" id="IPR036390">
    <property type="entry name" value="WH_DNA-bd_sf"/>
</dbReference>
<keyword evidence="7" id="KW-1185">Reference proteome</keyword>
<comment type="caution">
    <text evidence="6">The sequence shown here is derived from an EMBL/GenBank/DDBJ whole genome shotgun (WGS) entry which is preliminary data.</text>
</comment>
<evidence type="ECO:0000256" key="4">
    <source>
        <dbReference type="ARBA" id="ARBA00023163"/>
    </source>
</evidence>
<dbReference type="PROSITE" id="PS50931">
    <property type="entry name" value="HTH_LYSR"/>
    <property type="match status" value="1"/>
</dbReference>
<dbReference type="Pfam" id="PF03466">
    <property type="entry name" value="LysR_substrate"/>
    <property type="match status" value="1"/>
</dbReference>
<feature type="domain" description="HTH lysR-type" evidence="5">
    <location>
        <begin position="30"/>
        <end position="87"/>
    </location>
</feature>
<keyword evidence="4" id="KW-0804">Transcription</keyword>
<dbReference type="GO" id="GO:0003700">
    <property type="term" value="F:DNA-binding transcription factor activity"/>
    <property type="evidence" value="ECO:0007669"/>
    <property type="project" value="InterPro"/>
</dbReference>
<protein>
    <submittedName>
        <fullName evidence="6">LysR family transcriptional regulator</fullName>
    </submittedName>
</protein>
<keyword evidence="3" id="KW-0238">DNA-binding</keyword>
<dbReference type="PRINTS" id="PR00039">
    <property type="entry name" value="HTHLYSR"/>
</dbReference>
<keyword evidence="2" id="KW-0805">Transcription regulation</keyword>
<proteinExistence type="inferred from homology"/>
<reference evidence="6" key="1">
    <citation type="journal article" date="2014" name="Int. J. Syst. Evol. Microbiol.">
        <title>Complete genome sequence of Corynebacterium casei LMG S-19264T (=DSM 44701T), isolated from a smear-ripened cheese.</title>
        <authorList>
            <consortium name="US DOE Joint Genome Institute (JGI-PGF)"/>
            <person name="Walter F."/>
            <person name="Albersmeier A."/>
            <person name="Kalinowski J."/>
            <person name="Ruckert C."/>
        </authorList>
    </citation>
    <scope>NUCLEOTIDE SEQUENCE</scope>
    <source>
        <strain evidence="6">JCM 30078</strain>
    </source>
</reference>
<dbReference type="EMBL" id="BMPO01000001">
    <property type="protein sequence ID" value="GGJ78386.1"/>
    <property type="molecule type" value="Genomic_DNA"/>
</dbReference>
<dbReference type="CDD" id="cd05466">
    <property type="entry name" value="PBP2_LTTR_substrate"/>
    <property type="match status" value="1"/>
</dbReference>
<dbReference type="InterPro" id="IPR036388">
    <property type="entry name" value="WH-like_DNA-bd_sf"/>
</dbReference>
<evidence type="ECO:0000259" key="5">
    <source>
        <dbReference type="PROSITE" id="PS50931"/>
    </source>
</evidence>